<gene>
    <name evidence="3" type="ORF">RIMI_LOCUS18544075</name>
</gene>
<dbReference type="InterPro" id="IPR056924">
    <property type="entry name" value="SH3_Tf2-1"/>
</dbReference>
<dbReference type="InterPro" id="IPR023780">
    <property type="entry name" value="Chromo_domain"/>
</dbReference>
<evidence type="ECO:0000256" key="1">
    <source>
        <dbReference type="ARBA" id="ARBA00004123"/>
    </source>
</evidence>
<dbReference type="Gene3D" id="2.40.50.40">
    <property type="match status" value="1"/>
</dbReference>
<dbReference type="SUPFAM" id="SSF54160">
    <property type="entry name" value="Chromo domain-like"/>
    <property type="match status" value="1"/>
</dbReference>
<evidence type="ECO:0000259" key="2">
    <source>
        <dbReference type="PROSITE" id="PS50013"/>
    </source>
</evidence>
<dbReference type="CDD" id="cd18975">
    <property type="entry name" value="CD_MarY1_POL_like"/>
    <property type="match status" value="1"/>
</dbReference>
<protein>
    <recommendedName>
        <fullName evidence="2">Chromo domain-containing protein</fullName>
    </recommendedName>
</protein>
<evidence type="ECO:0000313" key="4">
    <source>
        <dbReference type="Proteomes" id="UP001176940"/>
    </source>
</evidence>
<comment type="subcellular location">
    <subcellularLocation>
        <location evidence="1">Nucleus</location>
    </subcellularLocation>
</comment>
<keyword evidence="4" id="KW-1185">Reference proteome</keyword>
<sequence length="316" mass="36000">MHKSFGRFGAEEGTDSGNIFALEVTGGGKSLDVRFEGQGRVESYLKAADFRKRELKKEDMADRHFGILDSREVTSGQRVYTEKEECILQKGVVVAALGSDLESSILEAQNAAPTNTPYGYHPESNGQTERKSQDVEQFLRCFVADNQEMVWTNVRHNLKEANRRSKKYFDKKRRETLFAVGDMVWLSSRNLRLKIPSKILGPKFVGPFKVVQVVNSAMVRLDIPSSWRINSVFHVSLLKKVDTPDKEVMPTVPPVDEGREFEISRILDSRWHRGRLQYLVSWKGFGPEDNSWVKAEDVLASRLIKAFIGDFRIKLS</sequence>
<dbReference type="PROSITE" id="PS50013">
    <property type="entry name" value="CHROMO_2"/>
    <property type="match status" value="1"/>
</dbReference>
<evidence type="ECO:0000313" key="3">
    <source>
        <dbReference type="EMBL" id="CAJ0963108.1"/>
    </source>
</evidence>
<comment type="caution">
    <text evidence="3">The sequence shown here is derived from an EMBL/GenBank/DDBJ whole genome shotgun (WGS) entry which is preliminary data.</text>
</comment>
<dbReference type="SMART" id="SM00298">
    <property type="entry name" value="CHROMO"/>
    <property type="match status" value="1"/>
</dbReference>
<reference evidence="3" key="1">
    <citation type="submission" date="2023-07" db="EMBL/GenBank/DDBJ databases">
        <authorList>
            <person name="Stuckert A."/>
        </authorList>
    </citation>
    <scope>NUCLEOTIDE SEQUENCE</scope>
</reference>
<dbReference type="Pfam" id="PF24626">
    <property type="entry name" value="SH3_Tf2-1"/>
    <property type="match status" value="1"/>
</dbReference>
<feature type="domain" description="Chromo" evidence="2">
    <location>
        <begin position="261"/>
        <end position="316"/>
    </location>
</feature>
<name>A0ABN9MDZ1_9NEOB</name>
<organism evidence="3 4">
    <name type="scientific">Ranitomeya imitator</name>
    <name type="common">mimic poison frog</name>
    <dbReference type="NCBI Taxonomy" id="111125"/>
    <lineage>
        <taxon>Eukaryota</taxon>
        <taxon>Metazoa</taxon>
        <taxon>Chordata</taxon>
        <taxon>Craniata</taxon>
        <taxon>Vertebrata</taxon>
        <taxon>Euteleostomi</taxon>
        <taxon>Amphibia</taxon>
        <taxon>Batrachia</taxon>
        <taxon>Anura</taxon>
        <taxon>Neobatrachia</taxon>
        <taxon>Hyloidea</taxon>
        <taxon>Dendrobatidae</taxon>
        <taxon>Dendrobatinae</taxon>
        <taxon>Ranitomeya</taxon>
    </lineage>
</organism>
<proteinExistence type="predicted"/>
<accession>A0ABN9MDZ1</accession>
<dbReference type="InterPro" id="IPR016197">
    <property type="entry name" value="Chromo-like_dom_sf"/>
</dbReference>
<dbReference type="Proteomes" id="UP001176940">
    <property type="component" value="Unassembled WGS sequence"/>
</dbReference>
<dbReference type="InterPro" id="IPR000953">
    <property type="entry name" value="Chromo/chromo_shadow_dom"/>
</dbReference>
<dbReference type="Pfam" id="PF00385">
    <property type="entry name" value="Chromo"/>
    <property type="match status" value="1"/>
</dbReference>
<dbReference type="EMBL" id="CAUEEQ010056823">
    <property type="protein sequence ID" value="CAJ0963108.1"/>
    <property type="molecule type" value="Genomic_DNA"/>
</dbReference>